<sequence>MNGKRNFMTDRTSTLPLIFISVFFHFTLGSLEFHFINQSKSYREAQTYCRQSYTDLATIENPTDMNTLIGLVSTTADMAWIGLEIGNEWNWHWSRADERDYFNWETEETQASTEEECAAVSQKGTWLMKDCEEEHSFVCHGYSDASSHMLIAEAKSWRDAQSHCRSLSSDLVSIHSAEENTAVTNLPTSETVWIGLFRDPWKWSSGSHSSFRLWKPNQPKYNGQECVVAAFKDGGQWSNRNCETKSPFICHKELESTPASTRTQNTQSTPQQLQTNLTTPQQNAPQATTETFYFDQLNITNVTTSAPEHSVTASPTGMGTLAQSTMQSNTVTSQRNSSFTNSENLILIEKNLTWIEALTYCQKHHVDLVLINSKDTQDKVAEIVQNATSQYVWLGLRYSCTFKFWFWIETTPSCYQNWMPGQGPEMVYECGASGAVEATGRQQWTGLAETEKLNFICSENGG</sequence>
<feature type="domain" description="C-type lectin" evidence="3">
    <location>
        <begin position="28"/>
        <end position="140"/>
    </location>
</feature>
<evidence type="ECO:0000256" key="1">
    <source>
        <dbReference type="ARBA" id="ARBA00023157"/>
    </source>
</evidence>
<accession>A0A3B3DUW6</accession>
<dbReference type="InterPro" id="IPR018378">
    <property type="entry name" value="C-type_lectin_CS"/>
</dbReference>
<reference evidence="4" key="1">
    <citation type="submission" date="2025-08" db="UniProtKB">
        <authorList>
            <consortium name="Ensembl"/>
        </authorList>
    </citation>
    <scope>IDENTIFICATION</scope>
</reference>
<dbReference type="GeneID" id="112143389"/>
<feature type="domain" description="C-type lectin" evidence="3">
    <location>
        <begin position="340"/>
        <end position="458"/>
    </location>
</feature>
<organism evidence="4 5">
    <name type="scientific">Oryzias melastigma</name>
    <name type="common">Marine medaka</name>
    <dbReference type="NCBI Taxonomy" id="30732"/>
    <lineage>
        <taxon>Eukaryota</taxon>
        <taxon>Metazoa</taxon>
        <taxon>Chordata</taxon>
        <taxon>Craniata</taxon>
        <taxon>Vertebrata</taxon>
        <taxon>Euteleostomi</taxon>
        <taxon>Actinopterygii</taxon>
        <taxon>Neopterygii</taxon>
        <taxon>Teleostei</taxon>
        <taxon>Neoteleostei</taxon>
        <taxon>Acanthomorphata</taxon>
        <taxon>Ovalentaria</taxon>
        <taxon>Atherinomorphae</taxon>
        <taxon>Beloniformes</taxon>
        <taxon>Adrianichthyidae</taxon>
        <taxon>Oryziinae</taxon>
        <taxon>Oryzias</taxon>
    </lineage>
</organism>
<dbReference type="Ensembl" id="ENSOMET00000035145.1">
    <property type="protein sequence ID" value="ENSOMEP00000033736.1"/>
    <property type="gene ID" value="ENSOMEG00000019898.1"/>
</dbReference>
<feature type="compositionally biased region" description="Low complexity" evidence="2">
    <location>
        <begin position="263"/>
        <end position="284"/>
    </location>
</feature>
<dbReference type="SMART" id="SM00034">
    <property type="entry name" value="CLECT"/>
    <property type="match status" value="3"/>
</dbReference>
<dbReference type="Proteomes" id="UP000261560">
    <property type="component" value="Unplaced"/>
</dbReference>
<evidence type="ECO:0000259" key="3">
    <source>
        <dbReference type="PROSITE" id="PS50041"/>
    </source>
</evidence>
<dbReference type="CDD" id="cd00037">
    <property type="entry name" value="CLECT"/>
    <property type="match status" value="2"/>
</dbReference>
<dbReference type="SUPFAM" id="SSF56436">
    <property type="entry name" value="C-type lectin-like"/>
    <property type="match status" value="3"/>
</dbReference>
<keyword evidence="1" id="KW-1015">Disulfide bond</keyword>
<proteinExistence type="predicted"/>
<dbReference type="InterPro" id="IPR001304">
    <property type="entry name" value="C-type_lectin-like"/>
</dbReference>
<dbReference type="OrthoDB" id="441660at2759"/>
<evidence type="ECO:0000256" key="2">
    <source>
        <dbReference type="SAM" id="MobiDB-lite"/>
    </source>
</evidence>
<dbReference type="InterPro" id="IPR016186">
    <property type="entry name" value="C-type_lectin-like/link_sf"/>
</dbReference>
<dbReference type="PANTHER" id="PTHR45784">
    <property type="entry name" value="C-TYPE LECTIN DOMAIN FAMILY 20 MEMBER A-RELATED"/>
    <property type="match status" value="1"/>
</dbReference>
<reference evidence="4" key="2">
    <citation type="submission" date="2025-09" db="UniProtKB">
        <authorList>
            <consortium name="Ensembl"/>
        </authorList>
    </citation>
    <scope>IDENTIFICATION</scope>
</reference>
<dbReference type="GeneTree" id="ENSGT01100000263473"/>
<dbReference type="KEGG" id="oml:112143389"/>
<evidence type="ECO:0000313" key="5">
    <source>
        <dbReference type="Proteomes" id="UP000261560"/>
    </source>
</evidence>
<keyword evidence="5" id="KW-1185">Reference proteome</keyword>
<dbReference type="STRING" id="30732.ENSOMEP00000033736"/>
<protein>
    <submittedName>
        <fullName evidence="4">Macrophage mannose receptor 1-like</fullName>
    </submittedName>
</protein>
<dbReference type="AlphaFoldDB" id="A0A3B3DUW6"/>
<name>A0A3B3DUW6_ORYME</name>
<dbReference type="PROSITE" id="PS00615">
    <property type="entry name" value="C_TYPE_LECTIN_1"/>
    <property type="match status" value="1"/>
</dbReference>
<dbReference type="PaxDb" id="30732-ENSOMEP00000033736"/>
<dbReference type="PANTHER" id="PTHR45784:SF3">
    <property type="entry name" value="C-TYPE LECTIN DOMAIN FAMILY 4 MEMBER K-LIKE-RELATED"/>
    <property type="match status" value="1"/>
</dbReference>
<dbReference type="PROSITE" id="PS50041">
    <property type="entry name" value="C_TYPE_LECTIN_2"/>
    <property type="match status" value="3"/>
</dbReference>
<feature type="domain" description="C-type lectin" evidence="3">
    <location>
        <begin position="143"/>
        <end position="251"/>
    </location>
</feature>
<feature type="region of interest" description="Disordered" evidence="2">
    <location>
        <begin position="255"/>
        <end position="284"/>
    </location>
</feature>
<dbReference type="Pfam" id="PF00059">
    <property type="entry name" value="Lectin_C"/>
    <property type="match status" value="3"/>
</dbReference>
<dbReference type="InterPro" id="IPR016187">
    <property type="entry name" value="CTDL_fold"/>
</dbReference>
<dbReference type="RefSeq" id="XP_024123088.1">
    <property type="nucleotide sequence ID" value="XM_024267320.2"/>
</dbReference>
<dbReference type="Gene3D" id="3.10.100.10">
    <property type="entry name" value="Mannose-Binding Protein A, subunit A"/>
    <property type="match status" value="3"/>
</dbReference>
<evidence type="ECO:0000313" key="4">
    <source>
        <dbReference type="Ensembl" id="ENSOMEP00000033736.1"/>
    </source>
</evidence>
<dbReference type="OMA" id="RSFVCHG"/>